<evidence type="ECO:0000256" key="6">
    <source>
        <dbReference type="ARBA" id="ARBA00023235"/>
    </source>
</evidence>
<reference evidence="10" key="1">
    <citation type="journal article" date="2012" name="G3 (Bethesda)">
        <title>Pichia sorbitophila, an interspecies yeast hybrid reveals early steps of genome resolution following polyploidization.</title>
        <authorList>
            <person name="Leh Louis V."/>
            <person name="Despons L."/>
            <person name="Friedrich A."/>
            <person name="Martin T."/>
            <person name="Durrens P."/>
            <person name="Casaregola S."/>
            <person name="Neuveglise C."/>
            <person name="Fairhead C."/>
            <person name="Marck C."/>
            <person name="Cruz J.A."/>
            <person name="Straub M.L."/>
            <person name="Kugler V."/>
            <person name="Sacerdot C."/>
            <person name="Uzunov Z."/>
            <person name="Thierry A."/>
            <person name="Weiss S."/>
            <person name="Bleykasten C."/>
            <person name="De Montigny J."/>
            <person name="Jacques N."/>
            <person name="Jung P."/>
            <person name="Lemaire M."/>
            <person name="Mallet S."/>
            <person name="Morel G."/>
            <person name="Richard G.F."/>
            <person name="Sarkar A."/>
            <person name="Savel G."/>
            <person name="Schacherer J."/>
            <person name="Seret M.L."/>
            <person name="Talla E."/>
            <person name="Samson G."/>
            <person name="Jubin C."/>
            <person name="Poulain J."/>
            <person name="Vacherie B."/>
            <person name="Barbe V."/>
            <person name="Pelletier E."/>
            <person name="Sherman D.J."/>
            <person name="Westhof E."/>
            <person name="Weissenbach J."/>
            <person name="Baret P.V."/>
            <person name="Wincker P."/>
            <person name="Gaillardin C."/>
            <person name="Dujon B."/>
            <person name="Souciet J.L."/>
        </authorList>
    </citation>
    <scope>NUCLEOTIDE SEQUENCE [LARGE SCALE GENOMIC DNA]</scope>
    <source>
        <strain evidence="10">CBS 270.75 / DBVPG 7215 / KCTC 17166 / NRRL Y-17582</strain>
    </source>
</reference>
<keyword evidence="5" id="KW-0697">Rotamase</keyword>
<dbReference type="RefSeq" id="XP_003644416.1">
    <property type="nucleotide sequence ID" value="XM_003644368.1"/>
</dbReference>
<accession>G8JND5</accession>
<dbReference type="FunCoup" id="G8JND5">
    <property type="interactions" value="74"/>
</dbReference>
<evidence type="ECO:0000256" key="4">
    <source>
        <dbReference type="ARBA" id="ARBA00022803"/>
    </source>
</evidence>
<dbReference type="STRING" id="931890.G8JND5"/>
<dbReference type="InterPro" id="IPR019734">
    <property type="entry name" value="TPR_rpt"/>
</dbReference>
<gene>
    <name evidence="9" type="ordered locus">Ecym_1366</name>
</gene>
<dbReference type="GeneID" id="11472582"/>
<keyword evidence="3" id="KW-0677">Repeat</keyword>
<evidence type="ECO:0000256" key="3">
    <source>
        <dbReference type="ARBA" id="ARBA00022737"/>
    </source>
</evidence>
<dbReference type="PROSITE" id="PS00170">
    <property type="entry name" value="CSA_PPIASE_1"/>
    <property type="match status" value="1"/>
</dbReference>
<protein>
    <recommendedName>
        <fullName evidence="2">peptidylprolyl isomerase</fullName>
        <ecNumber evidence="2">5.2.1.8</ecNumber>
    </recommendedName>
</protein>
<sequence length="392" mass="45072">MSCTRNAYLDISIDGKAVGRIVFQLFLDVAPMAAKNFLELCKGEVKIGDRQLSYKLNRFHRVIKNFMVQGGDIIFGSGENINPEEVGKGGCSIYAEKQDFENSKDGGSACFGNFKDENLEELKESFILAMANIGEKDTNSSQFFITTTATPHLNFQHSIFGRVIGGKSVVRSIEKCPTDKDGWPEVTVLIEDCGEWHEGMDIPLYNASNAPDGGDIYEEYPEDDTHFDGEDFQKAYEASNTIKESGTILFKRKDYQNAYYKYRKSLRYVNEYIPDIELDDERFLLFNKLKMKLYLNLSFVLFILSRHDESITYANYLIEMEGVTSLDKAKAYYRRGNCYLVKKRLEDALQDYKNCKEYNPNDEVVTKRILEIESKLEEKLEKTKKSISKFFQ</sequence>
<dbReference type="HOGENOM" id="CLU_012062_37_0_1"/>
<evidence type="ECO:0000313" key="10">
    <source>
        <dbReference type="Proteomes" id="UP000006790"/>
    </source>
</evidence>
<dbReference type="InterPro" id="IPR029000">
    <property type="entry name" value="Cyclophilin-like_dom_sf"/>
</dbReference>
<feature type="repeat" description="TPR" evidence="7">
    <location>
        <begin position="329"/>
        <end position="362"/>
    </location>
</feature>
<dbReference type="OMA" id="QFFITTY"/>
<dbReference type="GO" id="GO:0016018">
    <property type="term" value="F:cyclosporin A binding"/>
    <property type="evidence" value="ECO:0007669"/>
    <property type="project" value="TreeGrafter"/>
</dbReference>
<evidence type="ECO:0000256" key="5">
    <source>
        <dbReference type="ARBA" id="ARBA00023110"/>
    </source>
</evidence>
<keyword evidence="4 7" id="KW-0802">TPR repeat</keyword>
<dbReference type="InParanoid" id="G8JND5"/>
<comment type="catalytic activity">
    <reaction evidence="1">
        <text>[protein]-peptidylproline (omega=180) = [protein]-peptidylproline (omega=0)</text>
        <dbReference type="Rhea" id="RHEA:16237"/>
        <dbReference type="Rhea" id="RHEA-COMP:10747"/>
        <dbReference type="Rhea" id="RHEA-COMP:10748"/>
        <dbReference type="ChEBI" id="CHEBI:83833"/>
        <dbReference type="ChEBI" id="CHEBI:83834"/>
        <dbReference type="EC" id="5.2.1.8"/>
    </reaction>
</comment>
<dbReference type="Pfam" id="PF00515">
    <property type="entry name" value="TPR_1"/>
    <property type="match status" value="1"/>
</dbReference>
<dbReference type="Gene3D" id="2.40.100.10">
    <property type="entry name" value="Cyclophilin-like"/>
    <property type="match status" value="1"/>
</dbReference>
<dbReference type="Proteomes" id="UP000006790">
    <property type="component" value="Chromosome 1"/>
</dbReference>
<proteinExistence type="predicted"/>
<dbReference type="EMBL" id="CP002497">
    <property type="protein sequence ID" value="AET37599.1"/>
    <property type="molecule type" value="Genomic_DNA"/>
</dbReference>
<keyword evidence="10" id="KW-1185">Reference proteome</keyword>
<dbReference type="SUPFAM" id="SSF48452">
    <property type="entry name" value="TPR-like"/>
    <property type="match status" value="1"/>
</dbReference>
<dbReference type="FunFam" id="1.25.40.10:FF:000029">
    <property type="entry name" value="peptidyl-prolyl cis-trans isomerase D"/>
    <property type="match status" value="1"/>
</dbReference>
<feature type="domain" description="PPIase cyclophilin-type" evidence="8">
    <location>
        <begin position="8"/>
        <end position="195"/>
    </location>
</feature>
<dbReference type="FunFam" id="2.40.100.10:FF:000025">
    <property type="entry name" value="Peptidyl-prolyl cis-trans isomerase CYP19-2"/>
    <property type="match status" value="1"/>
</dbReference>
<evidence type="ECO:0000256" key="1">
    <source>
        <dbReference type="ARBA" id="ARBA00000971"/>
    </source>
</evidence>
<dbReference type="Gene3D" id="1.25.40.10">
    <property type="entry name" value="Tetratricopeptide repeat domain"/>
    <property type="match status" value="1"/>
</dbReference>
<evidence type="ECO:0000259" key="8">
    <source>
        <dbReference type="PROSITE" id="PS50072"/>
    </source>
</evidence>
<evidence type="ECO:0000256" key="7">
    <source>
        <dbReference type="PROSITE-ProRule" id="PRU00339"/>
    </source>
</evidence>
<dbReference type="GO" id="GO:0003755">
    <property type="term" value="F:peptidyl-prolyl cis-trans isomerase activity"/>
    <property type="evidence" value="ECO:0007669"/>
    <property type="project" value="UniProtKB-KW"/>
</dbReference>
<organism evidence="9 10">
    <name type="scientific">Eremothecium cymbalariae (strain CBS 270.75 / DBVPG 7215 / KCTC 17166 / NRRL Y-17582)</name>
    <name type="common">Yeast</name>
    <dbReference type="NCBI Taxonomy" id="931890"/>
    <lineage>
        <taxon>Eukaryota</taxon>
        <taxon>Fungi</taxon>
        <taxon>Dikarya</taxon>
        <taxon>Ascomycota</taxon>
        <taxon>Saccharomycotina</taxon>
        <taxon>Saccharomycetes</taxon>
        <taxon>Saccharomycetales</taxon>
        <taxon>Saccharomycetaceae</taxon>
        <taxon>Eremothecium</taxon>
    </lineage>
</organism>
<dbReference type="OrthoDB" id="407558at2759"/>
<dbReference type="GO" id="GO:0005829">
    <property type="term" value="C:cytosol"/>
    <property type="evidence" value="ECO:0007669"/>
    <property type="project" value="EnsemblFungi"/>
</dbReference>
<dbReference type="PRINTS" id="PR00153">
    <property type="entry name" value="CSAPPISMRASE"/>
</dbReference>
<keyword evidence="6" id="KW-0413">Isomerase</keyword>
<name>G8JND5_ERECY</name>
<dbReference type="InterPro" id="IPR002130">
    <property type="entry name" value="Cyclophilin-type_PPIase_dom"/>
</dbReference>
<dbReference type="EC" id="5.2.1.8" evidence="2"/>
<dbReference type="InterPro" id="IPR020892">
    <property type="entry name" value="Cyclophilin-type_PPIase_CS"/>
</dbReference>
<evidence type="ECO:0000313" key="9">
    <source>
        <dbReference type="EMBL" id="AET37599.1"/>
    </source>
</evidence>
<dbReference type="GO" id="GO:0042026">
    <property type="term" value="P:protein refolding"/>
    <property type="evidence" value="ECO:0007669"/>
    <property type="project" value="EnsemblFungi"/>
</dbReference>
<evidence type="ECO:0000256" key="2">
    <source>
        <dbReference type="ARBA" id="ARBA00013194"/>
    </source>
</evidence>
<dbReference type="PROSITE" id="PS50072">
    <property type="entry name" value="CSA_PPIASE_2"/>
    <property type="match status" value="1"/>
</dbReference>
<dbReference type="eggNOG" id="KOG0546">
    <property type="taxonomic scope" value="Eukaryota"/>
</dbReference>
<dbReference type="SMART" id="SM00028">
    <property type="entry name" value="TPR"/>
    <property type="match status" value="3"/>
</dbReference>
<dbReference type="AlphaFoldDB" id="G8JND5"/>
<dbReference type="SUPFAM" id="SSF50891">
    <property type="entry name" value="Cyclophilin-like"/>
    <property type="match status" value="1"/>
</dbReference>
<dbReference type="KEGG" id="erc:Ecym_1366"/>
<dbReference type="Pfam" id="PF00160">
    <property type="entry name" value="Pro_isomerase"/>
    <property type="match status" value="1"/>
</dbReference>
<dbReference type="PROSITE" id="PS50005">
    <property type="entry name" value="TPR"/>
    <property type="match status" value="1"/>
</dbReference>
<dbReference type="InterPro" id="IPR011990">
    <property type="entry name" value="TPR-like_helical_dom_sf"/>
</dbReference>
<dbReference type="PANTHER" id="PTHR11071:SF561">
    <property type="entry name" value="PEPTIDYL-PROLYL CIS-TRANS ISOMERASE D-RELATED"/>
    <property type="match status" value="1"/>
</dbReference>
<dbReference type="PANTHER" id="PTHR11071">
    <property type="entry name" value="PEPTIDYL-PROLYL CIS-TRANS ISOMERASE"/>
    <property type="match status" value="1"/>
</dbReference>
<dbReference type="GO" id="GO:0051082">
    <property type="term" value="F:unfolded protein binding"/>
    <property type="evidence" value="ECO:0007669"/>
    <property type="project" value="EnsemblFungi"/>
</dbReference>